<accession>A0A173SRI6</accession>
<organism evidence="2 3">
    <name type="scientific">Roseburia faecis</name>
    <dbReference type="NCBI Taxonomy" id="301302"/>
    <lineage>
        <taxon>Bacteria</taxon>
        <taxon>Bacillati</taxon>
        <taxon>Bacillota</taxon>
        <taxon>Clostridia</taxon>
        <taxon>Lachnospirales</taxon>
        <taxon>Lachnospiraceae</taxon>
        <taxon>Roseburia</taxon>
    </lineage>
</organism>
<dbReference type="EMBL" id="CYXV01000006">
    <property type="protein sequence ID" value="CUM93072.1"/>
    <property type="molecule type" value="Genomic_DNA"/>
</dbReference>
<dbReference type="InterPro" id="IPR038721">
    <property type="entry name" value="IS701-like_DDE_dom"/>
</dbReference>
<feature type="domain" description="Transposase IS701-like DDE" evidence="1">
    <location>
        <begin position="12"/>
        <end position="158"/>
    </location>
</feature>
<gene>
    <name evidence="2" type="ORF">ERS852420_01590</name>
</gene>
<protein>
    <recommendedName>
        <fullName evidence="1">Transposase IS701-like DDE domain-containing protein</fullName>
    </recommendedName>
</protein>
<evidence type="ECO:0000313" key="2">
    <source>
        <dbReference type="EMBL" id="CUM93072.1"/>
    </source>
</evidence>
<proteinExistence type="predicted"/>
<name>A0A173SRI6_9FIRM</name>
<dbReference type="AlphaFoldDB" id="A0A173SRI6"/>
<evidence type="ECO:0000313" key="3">
    <source>
        <dbReference type="Proteomes" id="UP000095495"/>
    </source>
</evidence>
<dbReference type="Proteomes" id="UP000095495">
    <property type="component" value="Unassembled WGS sequence"/>
</dbReference>
<dbReference type="Pfam" id="PF13546">
    <property type="entry name" value="DDE_5"/>
    <property type="match status" value="1"/>
</dbReference>
<reference evidence="2 3" key="1">
    <citation type="submission" date="2015-09" db="EMBL/GenBank/DDBJ databases">
        <authorList>
            <consortium name="Pathogen Informatics"/>
        </authorList>
    </citation>
    <scope>NUCLEOTIDE SEQUENCE [LARGE SCALE GENOMIC DNA]</scope>
    <source>
        <strain evidence="2 3">2789STDY5608863</strain>
    </source>
</reference>
<dbReference type="SUPFAM" id="SSF53098">
    <property type="entry name" value="Ribonuclease H-like"/>
    <property type="match status" value="1"/>
</dbReference>
<sequence length="224" mass="25543">MLPAVKVISAFDRLTRPERVNVLILDDSVIKRNRSKKAELLARVYDHVEHKFQKGFTLLTLGWSDGYSFIPTGFNLLSSASESNRYNEVSDNIDHRTNIYKFRKSSMMHKTDAAIQLIRNALTVGIKADYVLMDTWFTTEPMLKNILDIGIHAIGMVKQLKQRYTYNGRQYTLPGLKKFVDFSGAGNIFGSLIVTTKTGIPVKIVFVRNRNKKVNAFSRHQNPS</sequence>
<evidence type="ECO:0000259" key="1">
    <source>
        <dbReference type="Pfam" id="PF13546"/>
    </source>
</evidence>
<dbReference type="InterPro" id="IPR012337">
    <property type="entry name" value="RNaseH-like_sf"/>
</dbReference>